<keyword evidence="2" id="KW-1185">Reference proteome</keyword>
<dbReference type="EMBL" id="BAAAUX010000020">
    <property type="protein sequence ID" value="GAA2808582.1"/>
    <property type="molecule type" value="Genomic_DNA"/>
</dbReference>
<sequence>MSPTRAPVRFAFSPARFRALLDVHRGGVRFGNGLGAPAGYRRDAGAGAPPDERALSELWRADLIDLVTADLFAAGGQRVVLTAAGRDLLYEWEAQALGAA</sequence>
<evidence type="ECO:0000313" key="2">
    <source>
        <dbReference type="Proteomes" id="UP001500979"/>
    </source>
</evidence>
<protein>
    <submittedName>
        <fullName evidence="1">Uncharacterized protein</fullName>
    </submittedName>
</protein>
<comment type="caution">
    <text evidence="1">The sequence shown here is derived from an EMBL/GenBank/DDBJ whole genome shotgun (WGS) entry which is preliminary data.</text>
</comment>
<name>A0ABN3VIH8_9PSEU</name>
<accession>A0ABN3VIH8</accession>
<proteinExistence type="predicted"/>
<gene>
    <name evidence="1" type="ORF">GCM10010470_49790</name>
</gene>
<dbReference type="RefSeq" id="WP_344683619.1">
    <property type="nucleotide sequence ID" value="NZ_BAAAUX010000020.1"/>
</dbReference>
<reference evidence="1 2" key="1">
    <citation type="journal article" date="2019" name="Int. J. Syst. Evol. Microbiol.">
        <title>The Global Catalogue of Microorganisms (GCM) 10K type strain sequencing project: providing services to taxonomists for standard genome sequencing and annotation.</title>
        <authorList>
            <consortium name="The Broad Institute Genomics Platform"/>
            <consortium name="The Broad Institute Genome Sequencing Center for Infectious Disease"/>
            <person name="Wu L."/>
            <person name="Ma J."/>
        </authorList>
    </citation>
    <scope>NUCLEOTIDE SEQUENCE [LARGE SCALE GENOMIC DNA]</scope>
    <source>
        <strain evidence="1 2">JCM 9383</strain>
    </source>
</reference>
<organism evidence="1 2">
    <name type="scientific">Saccharopolyspora taberi</name>
    <dbReference type="NCBI Taxonomy" id="60895"/>
    <lineage>
        <taxon>Bacteria</taxon>
        <taxon>Bacillati</taxon>
        <taxon>Actinomycetota</taxon>
        <taxon>Actinomycetes</taxon>
        <taxon>Pseudonocardiales</taxon>
        <taxon>Pseudonocardiaceae</taxon>
        <taxon>Saccharopolyspora</taxon>
    </lineage>
</organism>
<evidence type="ECO:0000313" key="1">
    <source>
        <dbReference type="EMBL" id="GAA2808582.1"/>
    </source>
</evidence>
<dbReference type="Proteomes" id="UP001500979">
    <property type="component" value="Unassembled WGS sequence"/>
</dbReference>